<feature type="compositionally biased region" description="Low complexity" evidence="1">
    <location>
        <begin position="16"/>
        <end position="33"/>
    </location>
</feature>
<accession>A0A9P7BHM5</accession>
<protein>
    <recommendedName>
        <fullName evidence="4">BAR domain-containing protein</fullName>
    </recommendedName>
</protein>
<gene>
    <name evidence="2" type="ORF">C6P40_003539</name>
</gene>
<keyword evidence="3" id="KW-1185">Reference proteome</keyword>
<dbReference type="Proteomes" id="UP000697127">
    <property type="component" value="Unassembled WGS sequence"/>
</dbReference>
<evidence type="ECO:0000313" key="3">
    <source>
        <dbReference type="Proteomes" id="UP000697127"/>
    </source>
</evidence>
<evidence type="ECO:0000256" key="1">
    <source>
        <dbReference type="SAM" id="MobiDB-lite"/>
    </source>
</evidence>
<feature type="region of interest" description="Disordered" evidence="1">
    <location>
        <begin position="1"/>
        <end position="35"/>
    </location>
</feature>
<dbReference type="EMBL" id="PUHW01000040">
    <property type="protein sequence ID" value="KAG0690229.1"/>
    <property type="molecule type" value="Genomic_DNA"/>
</dbReference>
<comment type="caution">
    <text evidence="2">The sequence shown here is derived from an EMBL/GenBank/DDBJ whole genome shotgun (WGS) entry which is preliminary data.</text>
</comment>
<evidence type="ECO:0000313" key="2">
    <source>
        <dbReference type="EMBL" id="KAG0690229.1"/>
    </source>
</evidence>
<sequence>MSPLPKHTLHAFVTRSDNSSPTSENNEPSSNEDIIMPNANNANHALKILEKQIDSTSPTVFVKYRPQFEKVGAMVIKDGSASKARYEFQKLLKHTNHLNEKIIQTEKAFATWINTFESDDIFDFASEFEKFMKMHYQFNKTIGAQLEIITTSFNDLINSEAERNTQMNKYLKSRIERDEFKKKNLDTLALNKYEDKVILSYSSVVTSQMLYEMNVQRQIRPATFAYCNSIWENSIKLMKLCEETSLDLKEYTEKLQSKNPYREFHQNVSEININSTKNLNNNLFETMMIQRPSRQADDNILKGMKKLKLERANHNYENFNGSSDFESEPEPDQLQEHYQDEVYLFNTNPYDSTSAESKNYKNTINANTIVNNKARYRSPLFKQTTVLNNNEEYRNTLQRAAPLTKRDIPNDANNFDSTENYITFGNDKSQKNTRIKHADPLINDNLASELWK</sequence>
<organism evidence="2 3">
    <name type="scientific">Pichia californica</name>
    <dbReference type="NCBI Taxonomy" id="460514"/>
    <lineage>
        <taxon>Eukaryota</taxon>
        <taxon>Fungi</taxon>
        <taxon>Dikarya</taxon>
        <taxon>Ascomycota</taxon>
        <taxon>Saccharomycotina</taxon>
        <taxon>Pichiomycetes</taxon>
        <taxon>Pichiales</taxon>
        <taxon>Pichiaceae</taxon>
        <taxon>Pichia</taxon>
    </lineage>
</organism>
<name>A0A9P7BHM5_9ASCO</name>
<reference evidence="2" key="1">
    <citation type="submission" date="2020-11" db="EMBL/GenBank/DDBJ databases">
        <title>Kefir isolates.</title>
        <authorList>
            <person name="Marcisauskas S."/>
            <person name="Kim Y."/>
            <person name="Blasche S."/>
        </authorList>
    </citation>
    <scope>NUCLEOTIDE SEQUENCE</scope>
    <source>
        <strain evidence="2">Olga-1</strain>
    </source>
</reference>
<dbReference type="AlphaFoldDB" id="A0A9P7BHM5"/>
<evidence type="ECO:0008006" key="4">
    <source>
        <dbReference type="Google" id="ProtNLM"/>
    </source>
</evidence>
<proteinExistence type="predicted"/>